<reference evidence="1" key="1">
    <citation type="submission" date="2021-06" db="EMBL/GenBank/DDBJ databases">
        <authorList>
            <person name="Hodson N. C."/>
            <person name="Mongue J. A."/>
            <person name="Jaron S. K."/>
        </authorList>
    </citation>
    <scope>NUCLEOTIDE SEQUENCE</scope>
</reference>
<proteinExistence type="predicted"/>
<accession>A0A8J2KGL4</accession>
<evidence type="ECO:0000313" key="1">
    <source>
        <dbReference type="EMBL" id="CAG7786345.1"/>
    </source>
</evidence>
<comment type="caution">
    <text evidence="1">The sequence shown here is derived from an EMBL/GenBank/DDBJ whole genome shotgun (WGS) entry which is preliminary data.</text>
</comment>
<protein>
    <submittedName>
        <fullName evidence="1">Uncharacterized protein</fullName>
    </submittedName>
</protein>
<organism evidence="1 2">
    <name type="scientific">Allacma fusca</name>
    <dbReference type="NCBI Taxonomy" id="39272"/>
    <lineage>
        <taxon>Eukaryota</taxon>
        <taxon>Metazoa</taxon>
        <taxon>Ecdysozoa</taxon>
        <taxon>Arthropoda</taxon>
        <taxon>Hexapoda</taxon>
        <taxon>Collembola</taxon>
        <taxon>Symphypleona</taxon>
        <taxon>Sminthuridae</taxon>
        <taxon>Allacma</taxon>
    </lineage>
</organism>
<sequence length="86" mass="9888">MRETQHTVSNKNTIRPEQWEILYRNHFDGEEDLKEKAPHMQGPPFTTEEVHIAIKCLANNKSPGTDGIPNEIWKNLPPELLPCLTV</sequence>
<gene>
    <name evidence="1" type="ORF">AFUS01_LOCUS24917</name>
</gene>
<dbReference type="AlphaFoldDB" id="A0A8J2KGL4"/>
<dbReference type="EMBL" id="CAJVCH010315942">
    <property type="protein sequence ID" value="CAG7786345.1"/>
    <property type="molecule type" value="Genomic_DNA"/>
</dbReference>
<dbReference type="OrthoDB" id="411871at2759"/>
<dbReference type="Proteomes" id="UP000708208">
    <property type="component" value="Unassembled WGS sequence"/>
</dbReference>
<name>A0A8J2KGL4_9HEXA</name>
<evidence type="ECO:0000313" key="2">
    <source>
        <dbReference type="Proteomes" id="UP000708208"/>
    </source>
</evidence>
<keyword evidence="2" id="KW-1185">Reference proteome</keyword>